<feature type="transmembrane region" description="Helical" evidence="10">
    <location>
        <begin position="587"/>
        <end position="609"/>
    </location>
</feature>
<dbReference type="GO" id="GO:0031419">
    <property type="term" value="F:cobalamin binding"/>
    <property type="evidence" value="ECO:0007669"/>
    <property type="project" value="UniProtKB-KW"/>
</dbReference>
<evidence type="ECO:0000256" key="9">
    <source>
        <dbReference type="ARBA" id="ARBA00023285"/>
    </source>
</evidence>
<evidence type="ECO:0000256" key="7">
    <source>
        <dbReference type="ARBA" id="ARBA00023136"/>
    </source>
</evidence>
<sequence>MFLMGLGAAAAASAAFVLPLFLYYHFVDKRKSTPIAAVSFCGTLTFALLLAFLVPIDIMQASTANSAAVRGTEASKELQPPPSVAEAAAAAHASNVAAAAFTPAGAAAAAAATAGWAALTKVVHPLTPEVLQQLYLSLGIAVFLCCFILTPAAIFYANESDRRRDFDEVEAFPCKATFAAVRKTVLFVIAACVLLLVLLAVRPGMPPPAFFRPEEPVVQQQLLQQQEHPEGSTAGRSSAGLMAAAAAAASAAAATASAAAAAAAAAAQRVDSDAVQLYTAQLLGVHKTGVDSLLYLGACFLCGEVQFDSRAAVVRLLLLHLGFVAAAAQGVWIIFGAFGLACLPFAWLQRPPSTEQQQQQLQHAIAAIREQQRLLQNKYAGGRQMNPFDAETFQQLRAQQRICSERKYKLQYMHWITTTGNLKTPPTPSGTVEVLIRRLEASACGWRCGFAAPNSDGSPTPADAVLLLLSSGVCTACCGCCPFAHPDTSDSANGSCMSLSKEGQVPRSLACIVAAAAHLGASRTLSTEAKLRPCASLSRQAAPQYASFGNQTFVPQLLLFLLLQNGSDAITCSLHAAAAGTSCRLTVFAAALSRVAFVGVLLCLVYVAACQRTVPLHLSTWDSQQQRTAAARDDLDDLAEVDESDRLIGV</sequence>
<name>U6GHR8_EIMAC</name>
<keyword evidence="9" id="KW-0170">Cobalt</keyword>
<dbReference type="Proteomes" id="UP000018050">
    <property type="component" value="Unassembled WGS sequence"/>
</dbReference>
<dbReference type="GeneID" id="25269264"/>
<dbReference type="GO" id="GO:0072665">
    <property type="term" value="P:protein localization to vacuole"/>
    <property type="evidence" value="ECO:0007669"/>
    <property type="project" value="TreeGrafter"/>
</dbReference>
<reference evidence="11" key="1">
    <citation type="submission" date="2013-10" db="EMBL/GenBank/DDBJ databases">
        <title>Genomic analysis of the causative agents of coccidiosis in chickens.</title>
        <authorList>
            <person name="Reid A.J."/>
            <person name="Blake D."/>
            <person name="Billington K."/>
            <person name="Browne H."/>
            <person name="Dunn M."/>
            <person name="Hung S."/>
            <person name="Kawahara F."/>
            <person name="Miranda-Saavedra D."/>
            <person name="Mourier T."/>
            <person name="Nagra H."/>
            <person name="Otto T.D."/>
            <person name="Rawlings N."/>
            <person name="Sanchez A."/>
            <person name="Sanders M."/>
            <person name="Subramaniam C."/>
            <person name="Tay Y."/>
            <person name="Dear P."/>
            <person name="Doerig C."/>
            <person name="Gruber A."/>
            <person name="Parkinson J."/>
            <person name="Shirley M."/>
            <person name="Wan K.L."/>
            <person name="Berriman M."/>
            <person name="Tomley F."/>
            <person name="Pain A."/>
        </authorList>
    </citation>
    <scope>NUCLEOTIDE SEQUENCE</scope>
    <source>
        <strain evidence="11">Houghton</strain>
    </source>
</reference>
<feature type="transmembrane region" description="Helical" evidence="10">
    <location>
        <begin position="134"/>
        <end position="157"/>
    </location>
</feature>
<dbReference type="GO" id="GO:0005765">
    <property type="term" value="C:lysosomal membrane"/>
    <property type="evidence" value="ECO:0007669"/>
    <property type="project" value="UniProtKB-SubCell"/>
</dbReference>
<evidence type="ECO:0000313" key="12">
    <source>
        <dbReference type="Proteomes" id="UP000018050"/>
    </source>
</evidence>
<dbReference type="PANTHER" id="PTHR16130">
    <property type="entry name" value="LYSOSOMAL COBALAMIN TRANSPORTER-RELATED"/>
    <property type="match status" value="1"/>
</dbReference>
<gene>
    <name evidence="11" type="ORF">EAH_00011940</name>
</gene>
<dbReference type="AlphaFoldDB" id="U6GHR8"/>
<feature type="transmembrane region" description="Helical" evidence="10">
    <location>
        <begin position="185"/>
        <end position="205"/>
    </location>
</feature>
<keyword evidence="7 10" id="KW-0472">Membrane</keyword>
<organism evidence="11 12">
    <name type="scientific">Eimeria acervulina</name>
    <name type="common">Coccidian parasite</name>
    <dbReference type="NCBI Taxonomy" id="5801"/>
    <lineage>
        <taxon>Eukaryota</taxon>
        <taxon>Sar</taxon>
        <taxon>Alveolata</taxon>
        <taxon>Apicomplexa</taxon>
        <taxon>Conoidasida</taxon>
        <taxon>Coccidia</taxon>
        <taxon>Eucoccidiorida</taxon>
        <taxon>Eimeriorina</taxon>
        <taxon>Eimeriidae</taxon>
        <taxon>Eimeria</taxon>
    </lineage>
</organism>
<comment type="subcellular location">
    <subcellularLocation>
        <location evidence="1">Lysosome membrane</location>
        <topology evidence="1">Multi-pass membrane protein</topology>
    </subcellularLocation>
</comment>
<reference evidence="11" key="2">
    <citation type="submission" date="2013-10" db="EMBL/GenBank/DDBJ databases">
        <authorList>
            <person name="Aslett M."/>
        </authorList>
    </citation>
    <scope>NUCLEOTIDE SEQUENCE</scope>
    <source>
        <strain evidence="11">Houghton</strain>
    </source>
</reference>
<feature type="transmembrane region" description="Helical" evidence="10">
    <location>
        <begin position="36"/>
        <end position="56"/>
    </location>
</feature>
<accession>U6GHR8</accession>
<dbReference type="OMA" id="VEAFPCK"/>
<feature type="transmembrane region" description="Helical" evidence="10">
    <location>
        <begin position="241"/>
        <end position="267"/>
    </location>
</feature>
<dbReference type="VEuPathDB" id="ToxoDB:EAH_00011940"/>
<comment type="similarity">
    <text evidence="2">Belongs to the LIMR family. LMBRD1 subfamily.</text>
</comment>
<keyword evidence="8" id="KW-0458">Lysosome</keyword>
<evidence type="ECO:0000256" key="6">
    <source>
        <dbReference type="ARBA" id="ARBA00022989"/>
    </source>
</evidence>
<dbReference type="EMBL" id="HG671070">
    <property type="protein sequence ID" value="CDI79715.1"/>
    <property type="molecule type" value="Genomic_DNA"/>
</dbReference>
<dbReference type="Pfam" id="PF04791">
    <property type="entry name" value="LMBR1"/>
    <property type="match status" value="1"/>
</dbReference>
<evidence type="ECO:0000256" key="8">
    <source>
        <dbReference type="ARBA" id="ARBA00023228"/>
    </source>
</evidence>
<evidence type="ECO:0000256" key="5">
    <source>
        <dbReference type="ARBA" id="ARBA00022692"/>
    </source>
</evidence>
<dbReference type="PANTHER" id="PTHR16130:SF2">
    <property type="entry name" value="LYSOSOMAL COBALAMIN TRANSPORT ESCORT PROTEIN LMBD1"/>
    <property type="match status" value="1"/>
</dbReference>
<evidence type="ECO:0000256" key="2">
    <source>
        <dbReference type="ARBA" id="ARBA00009901"/>
    </source>
</evidence>
<dbReference type="RefSeq" id="XP_013250219.1">
    <property type="nucleotide sequence ID" value="XM_013394765.1"/>
</dbReference>
<evidence type="ECO:0000256" key="1">
    <source>
        <dbReference type="ARBA" id="ARBA00004155"/>
    </source>
</evidence>
<proteinExistence type="inferred from homology"/>
<dbReference type="InterPro" id="IPR050854">
    <property type="entry name" value="LMBD1_LysCbl_Transport"/>
</dbReference>
<feature type="transmembrane region" description="Helical" evidence="10">
    <location>
        <begin position="6"/>
        <end position="24"/>
    </location>
</feature>
<evidence type="ECO:0000313" key="11">
    <source>
        <dbReference type="EMBL" id="CDI79715.1"/>
    </source>
</evidence>
<evidence type="ECO:0000256" key="4">
    <source>
        <dbReference type="ARBA" id="ARBA00022628"/>
    </source>
</evidence>
<keyword evidence="12" id="KW-1185">Reference proteome</keyword>
<keyword evidence="6 10" id="KW-1133">Transmembrane helix</keyword>
<protein>
    <submittedName>
        <fullName evidence="11">Uncharacterized protein</fullName>
    </submittedName>
</protein>
<feature type="transmembrane region" description="Helical" evidence="10">
    <location>
        <begin position="316"/>
        <end position="347"/>
    </location>
</feature>
<dbReference type="OrthoDB" id="347187at2759"/>
<keyword evidence="5 10" id="KW-0812">Transmembrane</keyword>
<keyword evidence="3" id="KW-0813">Transport</keyword>
<evidence type="ECO:0000256" key="10">
    <source>
        <dbReference type="SAM" id="Phobius"/>
    </source>
</evidence>
<keyword evidence="4" id="KW-0846">Cobalamin</keyword>
<evidence type="ECO:0000256" key="3">
    <source>
        <dbReference type="ARBA" id="ARBA00022448"/>
    </source>
</evidence>
<dbReference type="InterPro" id="IPR006876">
    <property type="entry name" value="LMBR1-like_membr_prot"/>
</dbReference>